<evidence type="ECO:0000256" key="1">
    <source>
        <dbReference type="SAM" id="MobiDB-lite"/>
    </source>
</evidence>
<dbReference type="AlphaFoldDB" id="A0A6J7CXV8"/>
<gene>
    <name evidence="2" type="ORF">UFOPK3402_00145</name>
</gene>
<feature type="region of interest" description="Disordered" evidence="1">
    <location>
        <begin position="24"/>
        <end position="51"/>
    </location>
</feature>
<proteinExistence type="predicted"/>
<dbReference type="PROSITE" id="PS51257">
    <property type="entry name" value="PROKAR_LIPOPROTEIN"/>
    <property type="match status" value="1"/>
</dbReference>
<organism evidence="2">
    <name type="scientific">freshwater metagenome</name>
    <dbReference type="NCBI Taxonomy" id="449393"/>
    <lineage>
        <taxon>unclassified sequences</taxon>
        <taxon>metagenomes</taxon>
        <taxon>ecological metagenomes</taxon>
    </lineage>
</organism>
<protein>
    <submittedName>
        <fullName evidence="2">Unannotated protein</fullName>
    </submittedName>
</protein>
<accession>A0A6J7CXV8</accession>
<feature type="compositionally biased region" description="Low complexity" evidence="1">
    <location>
        <begin position="28"/>
        <end position="44"/>
    </location>
</feature>
<reference evidence="2" key="1">
    <citation type="submission" date="2020-05" db="EMBL/GenBank/DDBJ databases">
        <authorList>
            <person name="Chiriac C."/>
            <person name="Salcher M."/>
            <person name="Ghai R."/>
            <person name="Kavagutti S V."/>
        </authorList>
    </citation>
    <scope>NUCLEOTIDE SEQUENCE</scope>
</reference>
<dbReference type="EMBL" id="CAFBLS010000010">
    <property type="protein sequence ID" value="CAB4859773.1"/>
    <property type="molecule type" value="Genomic_DNA"/>
</dbReference>
<evidence type="ECO:0000313" key="2">
    <source>
        <dbReference type="EMBL" id="CAB4859773.1"/>
    </source>
</evidence>
<name>A0A6J7CXV8_9ZZZZ</name>
<sequence length="119" mass="12053">MNSRTRTIAIAGAVALASSLLMAGCGGSSTSTESSAAPTAATWSPPRPTGAPDDFWANYATDPKALSADDFAKACAAMPIAKESGANLEALLGAAPGSTQAEWDALTDYINTYVQPLCP</sequence>